<evidence type="ECO:0000256" key="4">
    <source>
        <dbReference type="ARBA" id="ARBA00022753"/>
    </source>
</evidence>
<name>A0AAN8PMY5_PATCE</name>
<dbReference type="GO" id="GO:0007034">
    <property type="term" value="P:vacuolar transport"/>
    <property type="evidence" value="ECO:0007669"/>
    <property type="project" value="TreeGrafter"/>
</dbReference>
<sequence>MAASGRGVLSSESDSEQNPWENQESANSHRKTKNIFDDDVSFDRAKKIILNDLKDEDFENDIDEITWNDEPVPPSKTFQGSSASSEPKVNLDNLGTPSYTSPRLAASTVSVTKNTNPVKALLTHSRSLSSGGTFKPFSVSDNLSRGVSDPSIEDVVQLEANRSLGSTDINKLQAEIQALQRINLLAKRDRWSKLPVENTIKRMLKGEACTLEFYKSLDDKLKLIDESVKVHDGNCIIATVLFLKRTVKASIFNFEVSRRPVALNHYLNYLRTKLDYQELSMMLEMTGRTEEAAMLQYKVASNSTLGASKTSALRNVLRSHFSMDQQLASEAALVAEHIDLLERQSPIEESDAREEASGRNQMFRNIPRRRSIFEMPLITTLYYCCLYHFHLSENSLASPVAIRKRHHICDKQFLYCALGAQARLQKWRTIEELLTTKSWFGGTKMKSAIGWDKVVNILNKHNAPLDLLHKYLNFIDDLELKAEVAKKNSIVLSQP</sequence>
<dbReference type="Gene3D" id="1.10.150.780">
    <property type="entry name" value="Vps16, C-terminal region"/>
    <property type="match status" value="1"/>
</dbReference>
<dbReference type="PANTHER" id="PTHR13364:SF6">
    <property type="entry name" value="SPERMATOGENESIS-DEFECTIVE PROTEIN 39 HOMOLOG"/>
    <property type="match status" value="1"/>
</dbReference>
<feature type="region of interest" description="Disordered" evidence="6">
    <location>
        <begin position="64"/>
        <end position="102"/>
    </location>
</feature>
<protein>
    <recommendedName>
        <fullName evidence="9">VPS33B-interacting protein in apical-basolateral polarity regulator</fullName>
    </recommendedName>
</protein>
<evidence type="ECO:0000256" key="5">
    <source>
        <dbReference type="ARBA" id="ARBA00023329"/>
    </source>
</evidence>
<evidence type="ECO:0000256" key="1">
    <source>
        <dbReference type="ARBA" id="ARBA00004412"/>
    </source>
</evidence>
<proteinExistence type="predicted"/>
<dbReference type="PANTHER" id="PTHR13364">
    <property type="entry name" value="DEFECTIVE SPERMATOGENESIS PROTEIN 39"/>
    <property type="match status" value="1"/>
</dbReference>
<feature type="compositionally biased region" description="Polar residues" evidence="6">
    <location>
        <begin position="76"/>
        <end position="102"/>
    </location>
</feature>
<dbReference type="InterPro" id="IPR040057">
    <property type="entry name" value="Spe-39"/>
</dbReference>
<comment type="caution">
    <text evidence="7">The sequence shown here is derived from an EMBL/GenBank/DDBJ whole genome shotgun (WGS) entry which is preliminary data.</text>
</comment>
<keyword evidence="5" id="KW-0968">Cytoplasmic vesicle</keyword>
<evidence type="ECO:0000313" key="8">
    <source>
        <dbReference type="Proteomes" id="UP001347796"/>
    </source>
</evidence>
<evidence type="ECO:0000256" key="6">
    <source>
        <dbReference type="SAM" id="MobiDB-lite"/>
    </source>
</evidence>
<organism evidence="7 8">
    <name type="scientific">Patella caerulea</name>
    <name type="common">Rayed Mediterranean limpet</name>
    <dbReference type="NCBI Taxonomy" id="87958"/>
    <lineage>
        <taxon>Eukaryota</taxon>
        <taxon>Metazoa</taxon>
        <taxon>Spiralia</taxon>
        <taxon>Lophotrochozoa</taxon>
        <taxon>Mollusca</taxon>
        <taxon>Gastropoda</taxon>
        <taxon>Patellogastropoda</taxon>
        <taxon>Patelloidea</taxon>
        <taxon>Patellidae</taxon>
        <taxon>Patella</taxon>
    </lineage>
</organism>
<feature type="compositionally biased region" description="Polar residues" evidence="6">
    <location>
        <begin position="10"/>
        <end position="26"/>
    </location>
</feature>
<accession>A0AAN8PMY5</accession>
<gene>
    <name evidence="7" type="ORF">SNE40_012237</name>
</gene>
<evidence type="ECO:0008006" key="9">
    <source>
        <dbReference type="Google" id="ProtNLM"/>
    </source>
</evidence>
<keyword evidence="4" id="KW-0967">Endosome</keyword>
<feature type="region of interest" description="Disordered" evidence="6">
    <location>
        <begin position="1"/>
        <end position="36"/>
    </location>
</feature>
<reference evidence="7 8" key="1">
    <citation type="submission" date="2024-01" db="EMBL/GenBank/DDBJ databases">
        <title>The genome of the rayed Mediterranean limpet Patella caerulea (Linnaeus, 1758).</title>
        <authorList>
            <person name="Anh-Thu Weber A."/>
            <person name="Halstead-Nussloch G."/>
        </authorList>
    </citation>
    <scope>NUCLEOTIDE SEQUENCE [LARGE SCALE GENOMIC DNA]</scope>
    <source>
        <strain evidence="7">AATW-2023a</strain>
        <tissue evidence="7">Whole specimen</tissue>
    </source>
</reference>
<keyword evidence="8" id="KW-1185">Reference proteome</keyword>
<evidence type="ECO:0000313" key="7">
    <source>
        <dbReference type="EMBL" id="KAK6180014.1"/>
    </source>
</evidence>
<dbReference type="EMBL" id="JAZGQO010000008">
    <property type="protein sequence ID" value="KAK6180014.1"/>
    <property type="molecule type" value="Genomic_DNA"/>
</dbReference>
<dbReference type="GO" id="GO:0005770">
    <property type="term" value="C:late endosome"/>
    <property type="evidence" value="ECO:0007669"/>
    <property type="project" value="UniProtKB-SubCell"/>
</dbReference>
<dbReference type="Proteomes" id="UP001347796">
    <property type="component" value="Unassembled WGS sequence"/>
</dbReference>
<evidence type="ECO:0000256" key="3">
    <source>
        <dbReference type="ARBA" id="ARBA00004603"/>
    </source>
</evidence>
<evidence type="ECO:0000256" key="2">
    <source>
        <dbReference type="ARBA" id="ARBA00004541"/>
    </source>
</evidence>
<dbReference type="AlphaFoldDB" id="A0AAN8PMY5"/>
<comment type="subcellular location">
    <subcellularLocation>
        <location evidence="2">Cytoplasmic vesicle</location>
    </subcellularLocation>
    <subcellularLocation>
        <location evidence="1">Early endosome</location>
    </subcellularLocation>
    <subcellularLocation>
        <location evidence="3">Late endosome</location>
    </subcellularLocation>
</comment>
<dbReference type="GO" id="GO:0005769">
    <property type="term" value="C:early endosome"/>
    <property type="evidence" value="ECO:0007669"/>
    <property type="project" value="UniProtKB-SubCell"/>
</dbReference>
<dbReference type="GO" id="GO:0006886">
    <property type="term" value="P:intracellular protein transport"/>
    <property type="evidence" value="ECO:0007669"/>
    <property type="project" value="TreeGrafter"/>
</dbReference>
<dbReference type="InterPro" id="IPR038132">
    <property type="entry name" value="Vps16_C_sf"/>
</dbReference>